<dbReference type="Proteomes" id="UP001589814">
    <property type="component" value="Unassembled WGS sequence"/>
</dbReference>
<dbReference type="GO" id="GO:0051213">
    <property type="term" value="F:dioxygenase activity"/>
    <property type="evidence" value="ECO:0007669"/>
    <property type="project" value="UniProtKB-KW"/>
</dbReference>
<protein>
    <submittedName>
        <fullName evidence="1">2OG-Fe dioxygenase family protein</fullName>
    </submittedName>
</protein>
<organism evidence="1 2">
    <name type="scientific">Kushneria aurantia</name>
    <dbReference type="NCBI Taxonomy" id="504092"/>
    <lineage>
        <taxon>Bacteria</taxon>
        <taxon>Pseudomonadati</taxon>
        <taxon>Pseudomonadota</taxon>
        <taxon>Gammaproteobacteria</taxon>
        <taxon>Oceanospirillales</taxon>
        <taxon>Halomonadaceae</taxon>
        <taxon>Kushneria</taxon>
    </lineage>
</organism>
<keyword evidence="1" id="KW-0223">Dioxygenase</keyword>
<gene>
    <name evidence="1" type="ORF">ACFFHW_08525</name>
</gene>
<proteinExistence type="predicted"/>
<dbReference type="InterPro" id="IPR018724">
    <property type="entry name" value="2OG-Fe_dioxygenase"/>
</dbReference>
<accession>A0ABV6G3N0</accession>
<name>A0ABV6G3N0_9GAMM</name>
<keyword evidence="2" id="KW-1185">Reference proteome</keyword>
<reference evidence="1 2" key="1">
    <citation type="submission" date="2024-09" db="EMBL/GenBank/DDBJ databases">
        <authorList>
            <person name="Sun Q."/>
            <person name="Mori K."/>
        </authorList>
    </citation>
    <scope>NUCLEOTIDE SEQUENCE [LARGE SCALE GENOMIC DNA]</scope>
    <source>
        <strain evidence="1 2">CCM 7415</strain>
    </source>
</reference>
<evidence type="ECO:0000313" key="1">
    <source>
        <dbReference type="EMBL" id="MFC0268026.1"/>
    </source>
</evidence>
<keyword evidence="1" id="KW-0560">Oxidoreductase</keyword>
<sequence>MPMQTVAQNHLRKDGCAFFEGSALPIPDELAPHAEKFVAEWDSMEVDKYLKDGATFRERRYGRYAFQPSTERIVLLKQKPYFQAAKTNAYAGGVQRVVAPVTDSITSNPVLSTLIKHDFKCFPASDYPEDDWWLVACHMFRIIGRKSELGEPTPEGVHRDDIDFGAIHLIKRQNTVGGLSRIHENDRSVKAEHCLEGLFDTLYWADRQVLHSVTPIAPANGDKPAIRDILVLGYTHTPKILKED</sequence>
<dbReference type="Pfam" id="PF10014">
    <property type="entry name" value="2OG-Fe_Oxy_2"/>
    <property type="match status" value="1"/>
</dbReference>
<comment type="caution">
    <text evidence="1">The sequence shown here is derived from an EMBL/GenBank/DDBJ whole genome shotgun (WGS) entry which is preliminary data.</text>
</comment>
<dbReference type="EMBL" id="JBHLVX010000032">
    <property type="protein sequence ID" value="MFC0268026.1"/>
    <property type="molecule type" value="Genomic_DNA"/>
</dbReference>
<dbReference type="Gene3D" id="2.60.120.620">
    <property type="entry name" value="q2cbj1_9rhob like domain"/>
    <property type="match status" value="1"/>
</dbReference>
<dbReference type="RefSeq" id="WP_169433461.1">
    <property type="nucleotide sequence ID" value="NZ_JBHLVX010000032.1"/>
</dbReference>
<evidence type="ECO:0000313" key="2">
    <source>
        <dbReference type="Proteomes" id="UP001589814"/>
    </source>
</evidence>